<evidence type="ECO:0000313" key="2">
    <source>
        <dbReference type="Proteomes" id="UP000821845"/>
    </source>
</evidence>
<organism evidence="1 2">
    <name type="scientific">Hyalomma asiaticum</name>
    <name type="common">Tick</name>
    <dbReference type="NCBI Taxonomy" id="266040"/>
    <lineage>
        <taxon>Eukaryota</taxon>
        <taxon>Metazoa</taxon>
        <taxon>Ecdysozoa</taxon>
        <taxon>Arthropoda</taxon>
        <taxon>Chelicerata</taxon>
        <taxon>Arachnida</taxon>
        <taxon>Acari</taxon>
        <taxon>Parasitiformes</taxon>
        <taxon>Ixodida</taxon>
        <taxon>Ixodoidea</taxon>
        <taxon>Ixodidae</taxon>
        <taxon>Hyalomminae</taxon>
        <taxon>Hyalomma</taxon>
    </lineage>
</organism>
<evidence type="ECO:0000313" key="1">
    <source>
        <dbReference type="EMBL" id="KAH6946821.1"/>
    </source>
</evidence>
<comment type="caution">
    <text evidence="1">The sequence shown here is derived from an EMBL/GenBank/DDBJ whole genome shotgun (WGS) entry which is preliminary data.</text>
</comment>
<reference evidence="1" key="1">
    <citation type="submission" date="2020-05" db="EMBL/GenBank/DDBJ databases">
        <title>Large-scale comparative analyses of tick genomes elucidate their genetic diversity and vector capacities.</title>
        <authorList>
            <person name="Jia N."/>
            <person name="Wang J."/>
            <person name="Shi W."/>
            <person name="Du L."/>
            <person name="Sun Y."/>
            <person name="Zhan W."/>
            <person name="Jiang J."/>
            <person name="Wang Q."/>
            <person name="Zhang B."/>
            <person name="Ji P."/>
            <person name="Sakyi L.B."/>
            <person name="Cui X."/>
            <person name="Yuan T."/>
            <person name="Jiang B."/>
            <person name="Yang W."/>
            <person name="Lam T.T.-Y."/>
            <person name="Chang Q."/>
            <person name="Ding S."/>
            <person name="Wang X."/>
            <person name="Zhu J."/>
            <person name="Ruan X."/>
            <person name="Zhao L."/>
            <person name="Wei J."/>
            <person name="Que T."/>
            <person name="Du C."/>
            <person name="Cheng J."/>
            <person name="Dai P."/>
            <person name="Han X."/>
            <person name="Huang E."/>
            <person name="Gao Y."/>
            <person name="Liu J."/>
            <person name="Shao H."/>
            <person name="Ye R."/>
            <person name="Li L."/>
            <person name="Wei W."/>
            <person name="Wang X."/>
            <person name="Wang C."/>
            <person name="Yang T."/>
            <person name="Huo Q."/>
            <person name="Li W."/>
            <person name="Guo W."/>
            <person name="Chen H."/>
            <person name="Zhou L."/>
            <person name="Ni X."/>
            <person name="Tian J."/>
            <person name="Zhou Y."/>
            <person name="Sheng Y."/>
            <person name="Liu T."/>
            <person name="Pan Y."/>
            <person name="Xia L."/>
            <person name="Li J."/>
            <person name="Zhao F."/>
            <person name="Cao W."/>
        </authorList>
    </citation>
    <scope>NUCLEOTIDE SEQUENCE</scope>
    <source>
        <strain evidence="1">Hyas-2018</strain>
    </source>
</reference>
<dbReference type="EMBL" id="CM023481">
    <property type="protein sequence ID" value="KAH6946821.1"/>
    <property type="molecule type" value="Genomic_DNA"/>
</dbReference>
<accession>A0ACB7TL48</accession>
<sequence length="611" mass="67437">MASGSLCILSDRNVAQTGSLVSDHRFDYYESMAHSDNCTGMFRCRNGKCIERQLLCDVANDCGDRSDELNCITRMGFQVRLRGGPQTSIPPAEGRVEVKVHDQWGLVCDDNWDTEAANVVCRELGFPLGAIEATKESQHGIPLEDGVAEIFMDDVTCVGNETSLAHCSFPGWKKHNCFVNETAGVRCRTKVCGLSELECSGACIPYYLVCNEQRDCADGADEEFECESKLAVRLVGGPHPLTGRLELRRHGIWGTVCADGFGPAEARVVCTMLGIPNASATVLGNLPYGPGKGPTWLDDVHCFGTESSLEACKISPWGYSDCGHDKDVAMSCSTYYVQPKAPSIASSRSPRRRITGRIVDGIPAHYGAHPWLVDVRMRDLSGETLHWCGGTILTQDLILTAAHCFKFSPNVSQLVVRVGQYKLYAPDPYELEFQVEAMRVHRDFNPDTFYNDICLLKIRTTEQHRILFNEYVKPVCLPTKQDTYAGGSYCIIAGWGKTFTTQRRQPRSAVLQAAAVPLYQPGECEQPWVYGNRIQRGMFCAGHAQGGMDACHGDSGGPLICRSITGRYAVFGIISWGEECGLPNRPGVYVKVQDYLDWITSTADELQHYRA</sequence>
<proteinExistence type="predicted"/>
<dbReference type="Proteomes" id="UP000821845">
    <property type="component" value="Chromosome 1"/>
</dbReference>
<name>A0ACB7TL48_HYAAI</name>
<protein>
    <submittedName>
        <fullName evidence="1">Uncharacterized protein</fullName>
    </submittedName>
</protein>
<keyword evidence="2" id="KW-1185">Reference proteome</keyword>
<gene>
    <name evidence="1" type="ORF">HPB50_015403</name>
</gene>